<accession>A0A2I0TMK0</accession>
<feature type="region of interest" description="Disordered" evidence="1">
    <location>
        <begin position="1"/>
        <end position="21"/>
    </location>
</feature>
<dbReference type="AlphaFoldDB" id="A0A2I0TMK0"/>
<feature type="compositionally biased region" description="Basic and acidic residues" evidence="1">
    <location>
        <begin position="7"/>
        <end position="17"/>
    </location>
</feature>
<keyword evidence="2" id="KW-0548">Nucleotidyltransferase</keyword>
<organism evidence="2 3">
    <name type="scientific">Limosa lapponica baueri</name>
    <dbReference type="NCBI Taxonomy" id="1758121"/>
    <lineage>
        <taxon>Eukaryota</taxon>
        <taxon>Metazoa</taxon>
        <taxon>Chordata</taxon>
        <taxon>Craniata</taxon>
        <taxon>Vertebrata</taxon>
        <taxon>Euteleostomi</taxon>
        <taxon>Archelosauria</taxon>
        <taxon>Archosauria</taxon>
        <taxon>Dinosauria</taxon>
        <taxon>Saurischia</taxon>
        <taxon>Theropoda</taxon>
        <taxon>Coelurosauria</taxon>
        <taxon>Aves</taxon>
        <taxon>Neognathae</taxon>
        <taxon>Neoaves</taxon>
        <taxon>Charadriiformes</taxon>
        <taxon>Scolopacidae</taxon>
        <taxon>Limosa</taxon>
    </lineage>
</organism>
<evidence type="ECO:0000313" key="2">
    <source>
        <dbReference type="EMBL" id="PKU35037.1"/>
    </source>
</evidence>
<keyword evidence="2" id="KW-0695">RNA-directed DNA polymerase</keyword>
<protein>
    <submittedName>
        <fullName evidence="2">Rna-directed dna polymerase from mobile element jockey-like</fullName>
    </submittedName>
</protein>
<evidence type="ECO:0000256" key="1">
    <source>
        <dbReference type="SAM" id="MobiDB-lite"/>
    </source>
</evidence>
<dbReference type="GO" id="GO:0003964">
    <property type="term" value="F:RNA-directed DNA polymerase activity"/>
    <property type="evidence" value="ECO:0007669"/>
    <property type="project" value="UniProtKB-KW"/>
</dbReference>
<keyword evidence="2" id="KW-0808">Transferase</keyword>
<gene>
    <name evidence="2" type="ORF">llap_14657</name>
</gene>
<evidence type="ECO:0000313" key="3">
    <source>
        <dbReference type="Proteomes" id="UP000233556"/>
    </source>
</evidence>
<dbReference type="PANTHER" id="PTHR33332">
    <property type="entry name" value="REVERSE TRANSCRIPTASE DOMAIN-CONTAINING PROTEIN"/>
    <property type="match status" value="1"/>
</dbReference>
<dbReference type="OrthoDB" id="416454at2759"/>
<reference evidence="3" key="1">
    <citation type="submission" date="2017-11" db="EMBL/GenBank/DDBJ databases">
        <authorList>
            <person name="Lima N.C."/>
            <person name="Parody-Merino A.M."/>
            <person name="Battley P.F."/>
            <person name="Fidler A.E."/>
            <person name="Prosdocimi F."/>
        </authorList>
    </citation>
    <scope>NUCLEOTIDE SEQUENCE [LARGE SCALE GENOMIC DNA]</scope>
</reference>
<dbReference type="Proteomes" id="UP000233556">
    <property type="component" value="Unassembled WGS sequence"/>
</dbReference>
<keyword evidence="3" id="KW-1185">Reference proteome</keyword>
<reference evidence="3" key="2">
    <citation type="submission" date="2017-12" db="EMBL/GenBank/DDBJ databases">
        <title>Genome sequence of the Bar-tailed Godwit (Limosa lapponica baueri).</title>
        <authorList>
            <person name="Lima N.C.B."/>
            <person name="Parody-Merino A.M."/>
            <person name="Battley P.F."/>
            <person name="Fidler A.E."/>
            <person name="Prosdocimi F."/>
        </authorList>
    </citation>
    <scope>NUCLEOTIDE SEQUENCE [LARGE SCALE GENOMIC DNA]</scope>
</reference>
<dbReference type="EMBL" id="KZ508581">
    <property type="protein sequence ID" value="PKU35037.1"/>
    <property type="molecule type" value="Genomic_DNA"/>
</dbReference>
<name>A0A2I0TMK0_LIMLA</name>
<proteinExistence type="predicted"/>
<sequence length="394" mass="44747">MPIHKKGQQDDPGKDRPVSLTSVPGKVMEQIILSAIMWHMKDAQVIRMKRQIFYKQLGEVSRSLSLVLMVDFKLPDVCWKYNTAEREQSRRFLEDVEDPDTAVCISKTSCSPGSQPPELDNRDGEQNEAPIIKGEMVSDLLYPLDVHKSMGPDGIHPRVLRELAEVFAKPLSIIYQQSWLTGEVLLHCDTHLQEGLEGGSRELQACQPDLGSREGYRAAHLLILRAITQHVQDKRVTRSSQHEFMKGRSSLTNLISFYDKVTYLVDKGKAVDVVYLDFSKAFDTVSHSILLEKLAARGLDKHVPKVRPNEKNIADSYPYSKLMMHNQALNISFVIKITEDFQGIEKALQQLDVRSLAFCLLFPLYLSTMFRSPQSKNFECLSHGVVYGRTRNLS</sequence>
<feature type="region of interest" description="Disordered" evidence="1">
    <location>
        <begin position="106"/>
        <end position="125"/>
    </location>
</feature>